<dbReference type="GO" id="GO:0005576">
    <property type="term" value="C:extracellular region"/>
    <property type="evidence" value="ECO:0007669"/>
    <property type="project" value="TreeGrafter"/>
</dbReference>
<dbReference type="PANTHER" id="PTHR33371">
    <property type="entry name" value="INTERMEMBRANE PHOSPHOLIPID TRANSPORT SYSTEM BINDING PROTEIN MLAD-RELATED"/>
    <property type="match status" value="1"/>
</dbReference>
<comment type="caution">
    <text evidence="3">The sequence shown here is derived from an EMBL/GenBank/DDBJ whole genome shotgun (WGS) entry which is preliminary data.</text>
</comment>
<feature type="domain" description="Mce/MlaD" evidence="2">
    <location>
        <begin position="58"/>
        <end position="132"/>
    </location>
</feature>
<reference evidence="3 4" key="1">
    <citation type="submission" date="2020-04" db="EMBL/GenBank/DDBJ databases">
        <title>MicrobeNet Type strains.</title>
        <authorList>
            <person name="Nicholson A.C."/>
        </authorList>
    </citation>
    <scope>NUCLEOTIDE SEQUENCE [LARGE SCALE GENOMIC DNA]</scope>
    <source>
        <strain evidence="3 4">JCM 12354</strain>
    </source>
</reference>
<keyword evidence="4" id="KW-1185">Reference proteome</keyword>
<dbReference type="Pfam" id="PF02470">
    <property type="entry name" value="MlaD"/>
    <property type="match status" value="1"/>
</dbReference>
<sequence length="345" mass="37017">MSSVNSRWARRRPGRVRTLVAATTDRGRELRWGIAGIVVVLILVAAVGVINLVGTTSHRTYTAELGEAVAVRTGDDVRVAGIPVGKVESLDLLPDRVRMTFTVEDGVFLGNQTTLAVRMLTLVGGYYVAVEPAGTAPLGETAIPPQRVILPYSLTQTFEDAIAPVRQTDGETIRRNLAVLSTSIDKSPDSVRNAVTAVGDIVSIMDKQNADISHTLSLSDEYLSALNQNSDVAAQLMNTFGTLEILVKNNRDSLDWALHGLAKLVHQFTPLGRIWDDSLKAQAQPLIDAIPKLQELGTRMNGLLESVRGFEQRLTPFVAPGGRITVDQSAATISGFCVPVPGGGC</sequence>
<gene>
    <name evidence="3" type="ORF">HGA08_14475</name>
</gene>
<evidence type="ECO:0000313" key="3">
    <source>
        <dbReference type="EMBL" id="NKY51427.1"/>
    </source>
</evidence>
<dbReference type="PANTHER" id="PTHR33371:SF18">
    <property type="entry name" value="MCE-FAMILY PROTEIN MCE3C"/>
    <property type="match status" value="1"/>
</dbReference>
<dbReference type="InterPro" id="IPR052336">
    <property type="entry name" value="MlaD_Phospholipid_Transporter"/>
</dbReference>
<evidence type="ECO:0000313" key="4">
    <source>
        <dbReference type="Proteomes" id="UP000565711"/>
    </source>
</evidence>
<dbReference type="EMBL" id="JAAXOP010000007">
    <property type="protein sequence ID" value="NKY51427.1"/>
    <property type="molecule type" value="Genomic_DNA"/>
</dbReference>
<dbReference type="Proteomes" id="UP000565711">
    <property type="component" value="Unassembled WGS sequence"/>
</dbReference>
<dbReference type="AlphaFoldDB" id="A0A846XXT9"/>
<accession>A0A846XXT9</accession>
<keyword evidence="1" id="KW-1133">Transmembrane helix</keyword>
<feature type="transmembrane region" description="Helical" evidence="1">
    <location>
        <begin position="32"/>
        <end position="53"/>
    </location>
</feature>
<keyword evidence="1" id="KW-0812">Transmembrane</keyword>
<dbReference type="RefSeq" id="WP_067880555.1">
    <property type="nucleotide sequence ID" value="NZ_JAAXOP010000007.1"/>
</dbReference>
<evidence type="ECO:0000259" key="2">
    <source>
        <dbReference type="Pfam" id="PF02470"/>
    </source>
</evidence>
<proteinExistence type="predicted"/>
<organism evidence="3 4">
    <name type="scientific">Nocardia vermiculata</name>
    <dbReference type="NCBI Taxonomy" id="257274"/>
    <lineage>
        <taxon>Bacteria</taxon>
        <taxon>Bacillati</taxon>
        <taxon>Actinomycetota</taxon>
        <taxon>Actinomycetes</taxon>
        <taxon>Mycobacteriales</taxon>
        <taxon>Nocardiaceae</taxon>
        <taxon>Nocardia</taxon>
    </lineage>
</organism>
<dbReference type="InterPro" id="IPR003399">
    <property type="entry name" value="Mce/MlaD"/>
</dbReference>
<keyword evidence="1" id="KW-0472">Membrane</keyword>
<evidence type="ECO:0000256" key="1">
    <source>
        <dbReference type="SAM" id="Phobius"/>
    </source>
</evidence>
<protein>
    <submittedName>
        <fullName evidence="3">MCE family protein</fullName>
    </submittedName>
</protein>
<name>A0A846XXT9_9NOCA</name>